<dbReference type="Pfam" id="PF03724">
    <property type="entry name" value="META"/>
    <property type="match status" value="2"/>
</dbReference>
<proteinExistence type="predicted"/>
<dbReference type="PANTHER" id="PTHR35535:SF2">
    <property type="entry name" value="DUF306 DOMAIN-CONTAINING PROTEIN"/>
    <property type="match status" value="1"/>
</dbReference>
<comment type="caution">
    <text evidence="4">The sequence shown here is derived from an EMBL/GenBank/DDBJ whole genome shotgun (WGS) entry which is preliminary data.</text>
</comment>
<feature type="signal peptide" evidence="2">
    <location>
        <begin position="1"/>
        <end position="29"/>
    </location>
</feature>
<feature type="compositionally biased region" description="Low complexity" evidence="1">
    <location>
        <begin position="153"/>
        <end position="170"/>
    </location>
</feature>
<evidence type="ECO:0000256" key="1">
    <source>
        <dbReference type="SAM" id="MobiDB-lite"/>
    </source>
</evidence>
<feature type="domain" description="DUF306" evidence="3">
    <location>
        <begin position="34"/>
        <end position="143"/>
    </location>
</feature>
<dbReference type="Proteomes" id="UP000569951">
    <property type="component" value="Unassembled WGS sequence"/>
</dbReference>
<evidence type="ECO:0000256" key="2">
    <source>
        <dbReference type="SAM" id="SignalP"/>
    </source>
</evidence>
<name>A0A841I3B2_9DEIO</name>
<feature type="chain" id="PRO_5032359871" evidence="2">
    <location>
        <begin position="30"/>
        <end position="288"/>
    </location>
</feature>
<gene>
    <name evidence="4" type="ORF">HNR42_003241</name>
</gene>
<sequence>MKKTPALPRTATLPVAAVSLALASGVAFAAPADQALEGTRWVLAAINLGNNKVNLPGKNPPTLVFEQGRVSGFAGCNTFGGSFTRQNLELRVGPLVSTQKACAEPATNTLETRYLKFLAAAKRAVRSEKSLAILASSGELLVFRAEGAGAGAAGRPATAAPSGSAAAAAPAPQPATSLEGTWQLSEIRSGTAVTAPSGGARRPEITFRGGSVSGDAGCNRFSGQYTLEGARLALTPPVSTKMACADPAANRLETALLAGLGQVSGYRLEGAMLVLSASGGVELRFTRK</sequence>
<dbReference type="PANTHER" id="PTHR35535">
    <property type="entry name" value="HEAT SHOCK PROTEIN HSLJ"/>
    <property type="match status" value="1"/>
</dbReference>
<dbReference type="RefSeq" id="WP_183988520.1">
    <property type="nucleotide sequence ID" value="NZ_JACHHG010000015.1"/>
</dbReference>
<evidence type="ECO:0000313" key="5">
    <source>
        <dbReference type="Proteomes" id="UP000569951"/>
    </source>
</evidence>
<keyword evidence="5" id="KW-1185">Reference proteome</keyword>
<dbReference type="InterPro" id="IPR053147">
    <property type="entry name" value="Hsp_HslJ-like"/>
</dbReference>
<dbReference type="InterPro" id="IPR005184">
    <property type="entry name" value="DUF306_Meta_HslJ"/>
</dbReference>
<protein>
    <submittedName>
        <fullName evidence="4">Heat shock protein HslJ</fullName>
    </submittedName>
</protein>
<organism evidence="4 5">
    <name type="scientific">Deinobacterium chartae</name>
    <dbReference type="NCBI Taxonomy" id="521158"/>
    <lineage>
        <taxon>Bacteria</taxon>
        <taxon>Thermotogati</taxon>
        <taxon>Deinococcota</taxon>
        <taxon>Deinococci</taxon>
        <taxon>Deinococcales</taxon>
        <taxon>Deinococcaceae</taxon>
        <taxon>Deinobacterium</taxon>
    </lineage>
</organism>
<evidence type="ECO:0000313" key="4">
    <source>
        <dbReference type="EMBL" id="MBB6099783.1"/>
    </source>
</evidence>
<accession>A0A841I3B2</accession>
<dbReference type="Gene3D" id="2.40.128.270">
    <property type="match status" value="2"/>
</dbReference>
<dbReference type="EMBL" id="JACHHG010000015">
    <property type="protein sequence ID" value="MBB6099783.1"/>
    <property type="molecule type" value="Genomic_DNA"/>
</dbReference>
<feature type="region of interest" description="Disordered" evidence="1">
    <location>
        <begin position="152"/>
        <end position="175"/>
    </location>
</feature>
<evidence type="ECO:0000259" key="3">
    <source>
        <dbReference type="Pfam" id="PF03724"/>
    </source>
</evidence>
<keyword evidence="4" id="KW-0346">Stress response</keyword>
<keyword evidence="2" id="KW-0732">Signal</keyword>
<dbReference type="InterPro" id="IPR038670">
    <property type="entry name" value="HslJ-like_sf"/>
</dbReference>
<dbReference type="AlphaFoldDB" id="A0A841I3B2"/>
<reference evidence="4 5" key="1">
    <citation type="submission" date="2020-08" db="EMBL/GenBank/DDBJ databases">
        <title>Genomic Encyclopedia of Type Strains, Phase IV (KMG-IV): sequencing the most valuable type-strain genomes for metagenomic binning, comparative biology and taxonomic classification.</title>
        <authorList>
            <person name="Goeker M."/>
        </authorList>
    </citation>
    <scope>NUCLEOTIDE SEQUENCE [LARGE SCALE GENOMIC DNA]</scope>
    <source>
        <strain evidence="4 5">DSM 21458</strain>
    </source>
</reference>
<feature type="domain" description="DUF306" evidence="3">
    <location>
        <begin position="178"/>
        <end position="285"/>
    </location>
</feature>